<evidence type="ECO:0000313" key="4">
    <source>
        <dbReference type="Proteomes" id="UP000235388"/>
    </source>
</evidence>
<protein>
    <submittedName>
        <fullName evidence="3">Uncharacterized protein</fullName>
    </submittedName>
</protein>
<feature type="compositionally biased region" description="Polar residues" evidence="1">
    <location>
        <begin position="461"/>
        <end position="473"/>
    </location>
</feature>
<evidence type="ECO:0000256" key="1">
    <source>
        <dbReference type="SAM" id="MobiDB-lite"/>
    </source>
</evidence>
<gene>
    <name evidence="3" type="ORF">PCANC_06397</name>
</gene>
<name>A0A2N5VVT1_9BASI</name>
<dbReference type="AlphaFoldDB" id="A0A2N5VVT1"/>
<proteinExistence type="predicted"/>
<accession>A0A2N5VVT1</accession>
<feature type="compositionally biased region" description="Low complexity" evidence="1">
    <location>
        <begin position="145"/>
        <end position="154"/>
    </location>
</feature>
<feature type="region of interest" description="Disordered" evidence="1">
    <location>
        <begin position="350"/>
        <end position="372"/>
    </location>
</feature>
<dbReference type="OrthoDB" id="2519204at2759"/>
<evidence type="ECO:0000313" key="3">
    <source>
        <dbReference type="EMBL" id="PLW54103.1"/>
    </source>
</evidence>
<organism evidence="3 4">
    <name type="scientific">Puccinia coronata f. sp. avenae</name>
    <dbReference type="NCBI Taxonomy" id="200324"/>
    <lineage>
        <taxon>Eukaryota</taxon>
        <taxon>Fungi</taxon>
        <taxon>Dikarya</taxon>
        <taxon>Basidiomycota</taxon>
        <taxon>Pucciniomycotina</taxon>
        <taxon>Pucciniomycetes</taxon>
        <taxon>Pucciniales</taxon>
        <taxon>Pucciniaceae</taxon>
        <taxon>Puccinia</taxon>
    </lineage>
</organism>
<feature type="signal peptide" evidence="2">
    <location>
        <begin position="1"/>
        <end position="20"/>
    </location>
</feature>
<feature type="region of interest" description="Disordered" evidence="1">
    <location>
        <begin position="389"/>
        <end position="494"/>
    </location>
</feature>
<feature type="compositionally biased region" description="Basic and acidic residues" evidence="1">
    <location>
        <begin position="400"/>
        <end position="415"/>
    </location>
</feature>
<dbReference type="Proteomes" id="UP000235388">
    <property type="component" value="Unassembled WGS sequence"/>
</dbReference>
<feature type="compositionally biased region" description="Polar residues" evidence="1">
    <location>
        <begin position="350"/>
        <end position="371"/>
    </location>
</feature>
<sequence length="494" mass="54183">MKSPTRQSLVFLTILFLANANAKFAPHQGCGLLSESWTVPVESLSDEINFDQVDQYLSHIENVSRPPSRSYHEEQYLPGGHCRHSDILCTSHQTRGKSAMGPYPLSPLPSVHQTIQATHGNLRMGEKTSLTEEHMEADKYLRTSITTSPSQQSSADGLDQFTKSSAPLGANDIMSFEEIERFLSGPSSPKSRKQERVEDGPRPELLSDGCRTPVGFAASYKCQRLDESFPMRKKMKLNSIAKVLLPHEVMSAIVNDRVIRQNLSEQFDLSSSQTCRQEPHLPIAHIHPDIPSASRQALGKSATEPYVVSPSIPIHQEIQTTGENLRMEEKTFVPEDDSITEKSLRAISVISPSGSSNPNGLDQFANSSTSHPVDDMMTFEEIETFASGLFAGGPASPNPGEHDDPKVADDPHPEFLPDGYETHSVYPTSQKRPRLDESFSVREKASKDPATKTGPAIDISATENTQSGNSNLVGSVGKPFSASLDVANPLDYEE</sequence>
<evidence type="ECO:0000256" key="2">
    <source>
        <dbReference type="SAM" id="SignalP"/>
    </source>
</evidence>
<dbReference type="EMBL" id="PGCJ01000051">
    <property type="protein sequence ID" value="PLW54103.1"/>
    <property type="molecule type" value="Genomic_DNA"/>
</dbReference>
<feature type="compositionally biased region" description="Basic and acidic residues" evidence="1">
    <location>
        <begin position="433"/>
        <end position="450"/>
    </location>
</feature>
<feature type="chain" id="PRO_5014639676" evidence="2">
    <location>
        <begin position="21"/>
        <end position="494"/>
    </location>
</feature>
<keyword evidence="4" id="KW-1185">Reference proteome</keyword>
<feature type="region of interest" description="Disordered" evidence="1">
    <location>
        <begin position="145"/>
        <end position="164"/>
    </location>
</feature>
<feature type="region of interest" description="Disordered" evidence="1">
    <location>
        <begin position="182"/>
        <end position="209"/>
    </location>
</feature>
<reference evidence="3 4" key="1">
    <citation type="submission" date="2017-11" db="EMBL/GenBank/DDBJ databases">
        <title>De novo assembly and phasing of dikaryotic genomes from two isolates of Puccinia coronata f. sp. avenae, the causal agent of oat crown rust.</title>
        <authorList>
            <person name="Miller M.E."/>
            <person name="Zhang Y."/>
            <person name="Omidvar V."/>
            <person name="Sperschneider J."/>
            <person name="Schwessinger B."/>
            <person name="Raley C."/>
            <person name="Palmer J.M."/>
            <person name="Garnica D."/>
            <person name="Upadhyaya N."/>
            <person name="Rathjen J."/>
            <person name="Taylor J.M."/>
            <person name="Park R.F."/>
            <person name="Dodds P.N."/>
            <person name="Hirsch C.D."/>
            <person name="Kianian S.F."/>
            <person name="Figueroa M."/>
        </authorList>
    </citation>
    <scope>NUCLEOTIDE SEQUENCE [LARGE SCALE GENOMIC DNA]</scope>
    <source>
        <strain evidence="3">12NC29</strain>
    </source>
</reference>
<comment type="caution">
    <text evidence="3">The sequence shown here is derived from an EMBL/GenBank/DDBJ whole genome shotgun (WGS) entry which is preliminary data.</text>
</comment>
<keyword evidence="2" id="KW-0732">Signal</keyword>
<feature type="compositionally biased region" description="Basic and acidic residues" evidence="1">
    <location>
        <begin position="192"/>
        <end position="202"/>
    </location>
</feature>